<protein>
    <submittedName>
        <fullName evidence="7">FMRFamide receptor</fullName>
    </submittedName>
</protein>
<dbReference type="GO" id="GO:0004930">
    <property type="term" value="F:G protein-coupled receptor activity"/>
    <property type="evidence" value="ECO:0007669"/>
    <property type="project" value="InterPro"/>
</dbReference>
<dbReference type="InterPro" id="IPR017452">
    <property type="entry name" value="GPCR_Rhodpsn_7TM"/>
</dbReference>
<dbReference type="GO" id="GO:0016020">
    <property type="term" value="C:membrane"/>
    <property type="evidence" value="ECO:0007669"/>
    <property type="project" value="UniProtKB-SubCell"/>
</dbReference>
<feature type="transmembrane region" description="Helical" evidence="5">
    <location>
        <begin position="29"/>
        <end position="54"/>
    </location>
</feature>
<evidence type="ECO:0000256" key="5">
    <source>
        <dbReference type="SAM" id="Phobius"/>
    </source>
</evidence>
<dbReference type="PANTHER" id="PTHR46641:SF2">
    <property type="entry name" value="FMRFAMIDE RECEPTOR"/>
    <property type="match status" value="1"/>
</dbReference>
<keyword evidence="8" id="KW-1185">Reference proteome</keyword>
<dbReference type="PANTHER" id="PTHR46641">
    <property type="entry name" value="FMRFAMIDE RECEPTOR-RELATED"/>
    <property type="match status" value="1"/>
</dbReference>
<feature type="transmembrane region" description="Helical" evidence="5">
    <location>
        <begin position="259"/>
        <end position="287"/>
    </location>
</feature>
<evidence type="ECO:0000256" key="2">
    <source>
        <dbReference type="ARBA" id="ARBA00022692"/>
    </source>
</evidence>
<proteinExistence type="predicted"/>
<keyword evidence="3 5" id="KW-1133">Transmembrane helix</keyword>
<feature type="transmembrane region" description="Helical" evidence="5">
    <location>
        <begin position="66"/>
        <end position="87"/>
    </location>
</feature>
<evidence type="ECO:0000313" key="8">
    <source>
        <dbReference type="Proteomes" id="UP001233172"/>
    </source>
</evidence>
<evidence type="ECO:0000256" key="4">
    <source>
        <dbReference type="ARBA" id="ARBA00023136"/>
    </source>
</evidence>
<accession>A0AAD8FK75</accession>
<dbReference type="Proteomes" id="UP001233172">
    <property type="component" value="Unassembled WGS sequence"/>
</dbReference>
<feature type="transmembrane region" description="Helical" evidence="5">
    <location>
        <begin position="208"/>
        <end position="226"/>
    </location>
</feature>
<dbReference type="EMBL" id="JASAOG010000006">
    <property type="protein sequence ID" value="KAK0068012.1"/>
    <property type="molecule type" value="Genomic_DNA"/>
</dbReference>
<dbReference type="InterPro" id="IPR052954">
    <property type="entry name" value="GPCR-Ligand_Int"/>
</dbReference>
<feature type="transmembrane region" description="Helical" evidence="5">
    <location>
        <begin position="107"/>
        <end position="128"/>
    </location>
</feature>
<dbReference type="InterPro" id="IPR000276">
    <property type="entry name" value="GPCR_Rhodpsn"/>
</dbReference>
<evidence type="ECO:0000313" key="7">
    <source>
        <dbReference type="EMBL" id="KAK0068012.1"/>
    </source>
</evidence>
<keyword evidence="2 5" id="KW-0812">Transmembrane</keyword>
<gene>
    <name evidence="7" type="ORF">Bpfe_002853</name>
</gene>
<dbReference type="Pfam" id="PF00001">
    <property type="entry name" value="7tm_1"/>
    <property type="match status" value="1"/>
</dbReference>
<evidence type="ECO:0000256" key="1">
    <source>
        <dbReference type="ARBA" id="ARBA00004370"/>
    </source>
</evidence>
<keyword evidence="4 5" id="KW-0472">Membrane</keyword>
<dbReference type="PRINTS" id="PR00237">
    <property type="entry name" value="GPCRRHODOPSN"/>
</dbReference>
<name>A0AAD8FK75_BIOPF</name>
<dbReference type="SUPFAM" id="SSF81321">
    <property type="entry name" value="Family A G protein-coupled receptor-like"/>
    <property type="match status" value="1"/>
</dbReference>
<evidence type="ECO:0000259" key="6">
    <source>
        <dbReference type="PROSITE" id="PS50262"/>
    </source>
</evidence>
<feature type="transmembrane region" description="Helical" evidence="5">
    <location>
        <begin position="299"/>
        <end position="323"/>
    </location>
</feature>
<comment type="subcellular location">
    <subcellularLocation>
        <location evidence="1">Membrane</location>
    </subcellularLocation>
</comment>
<sequence length="342" mass="39145">MSSFNETRGINFDTSGVINPWVSEFFSTFNLIIIAELIGCFGIVGNGINIWNFAKQGLKDSVNVTLAALALSDIGALVTQMFTNVMFSPFWKRVDLPFASSSTLAMIFYYPHCYFIRVSGLITVFATFERCLCVVMPLHVKRIITRNVALVTSFALFVILQSYFFPIYCVSYLALTFVPQKNRTIFYLFYKNNADYVLKISYFVADMATPYITFTLLTVFTSVIIIKLKTNSQWRRTATGKTLNIIQKKNVISKKERKLVVMLTTVSVIFIICLMPNCALMTAIGVVRELKVDGPYYELTMLIYDFTSILETINCSFTIIIYYTMSTKYREIINTHFWYPSV</sequence>
<feature type="transmembrane region" description="Helical" evidence="5">
    <location>
        <begin position="148"/>
        <end position="175"/>
    </location>
</feature>
<feature type="domain" description="G-protein coupled receptors family 1 profile" evidence="6">
    <location>
        <begin position="45"/>
        <end position="322"/>
    </location>
</feature>
<keyword evidence="7" id="KW-0675">Receptor</keyword>
<reference evidence="7" key="2">
    <citation type="submission" date="2023-04" db="EMBL/GenBank/DDBJ databases">
        <authorList>
            <person name="Bu L."/>
            <person name="Lu L."/>
            <person name="Laidemitt M.R."/>
            <person name="Zhang S.M."/>
            <person name="Mutuku M."/>
            <person name="Mkoji G."/>
            <person name="Steinauer M."/>
            <person name="Loker E.S."/>
        </authorList>
    </citation>
    <scope>NUCLEOTIDE SEQUENCE</scope>
    <source>
        <strain evidence="7">KasaAsao</strain>
        <tissue evidence="7">Whole Snail</tissue>
    </source>
</reference>
<organism evidence="7 8">
    <name type="scientific">Biomphalaria pfeifferi</name>
    <name type="common">Bloodfluke planorb</name>
    <name type="synonym">Freshwater snail</name>
    <dbReference type="NCBI Taxonomy" id="112525"/>
    <lineage>
        <taxon>Eukaryota</taxon>
        <taxon>Metazoa</taxon>
        <taxon>Spiralia</taxon>
        <taxon>Lophotrochozoa</taxon>
        <taxon>Mollusca</taxon>
        <taxon>Gastropoda</taxon>
        <taxon>Heterobranchia</taxon>
        <taxon>Euthyneura</taxon>
        <taxon>Panpulmonata</taxon>
        <taxon>Hygrophila</taxon>
        <taxon>Lymnaeoidea</taxon>
        <taxon>Planorbidae</taxon>
        <taxon>Biomphalaria</taxon>
    </lineage>
</organism>
<dbReference type="AlphaFoldDB" id="A0AAD8FK75"/>
<evidence type="ECO:0000256" key="3">
    <source>
        <dbReference type="ARBA" id="ARBA00022989"/>
    </source>
</evidence>
<comment type="caution">
    <text evidence="7">The sequence shown here is derived from an EMBL/GenBank/DDBJ whole genome shotgun (WGS) entry which is preliminary data.</text>
</comment>
<dbReference type="Gene3D" id="1.20.1070.10">
    <property type="entry name" value="Rhodopsin 7-helix transmembrane proteins"/>
    <property type="match status" value="1"/>
</dbReference>
<reference evidence="7" key="1">
    <citation type="journal article" date="2023" name="PLoS Negl. Trop. Dis.">
        <title>A genome sequence for Biomphalaria pfeifferi, the major vector snail for the human-infecting parasite Schistosoma mansoni.</title>
        <authorList>
            <person name="Bu L."/>
            <person name="Lu L."/>
            <person name="Laidemitt M.R."/>
            <person name="Zhang S.M."/>
            <person name="Mutuku M."/>
            <person name="Mkoji G."/>
            <person name="Steinauer M."/>
            <person name="Loker E.S."/>
        </authorList>
    </citation>
    <scope>NUCLEOTIDE SEQUENCE</scope>
    <source>
        <strain evidence="7">KasaAsao</strain>
    </source>
</reference>
<dbReference type="PROSITE" id="PS50262">
    <property type="entry name" value="G_PROTEIN_RECEP_F1_2"/>
    <property type="match status" value="1"/>
</dbReference>